<dbReference type="Proteomes" id="UP000640786">
    <property type="component" value="Unassembled WGS sequence"/>
</dbReference>
<organism evidence="1 2">
    <name type="scientific">Psychrobacillus faecigallinarum</name>
    <dbReference type="NCBI Taxonomy" id="2762235"/>
    <lineage>
        <taxon>Bacteria</taxon>
        <taxon>Bacillati</taxon>
        <taxon>Bacillota</taxon>
        <taxon>Bacilli</taxon>
        <taxon>Bacillales</taxon>
        <taxon>Bacillaceae</taxon>
        <taxon>Psychrobacillus</taxon>
    </lineage>
</organism>
<accession>A0ABR8RAG0</accession>
<name>A0ABR8RAG0_9BACI</name>
<dbReference type="EMBL" id="JACSQO010000005">
    <property type="protein sequence ID" value="MBD7944736.1"/>
    <property type="molecule type" value="Genomic_DNA"/>
</dbReference>
<sequence length="80" mass="8893">MSKSFKHYQVIETDGMTADKLQAVLNDATNGFPEKQIYHVIGSKIILSFDSILNEKGRMEAKVARMFSDGIIDSNTGKLV</sequence>
<comment type="caution">
    <text evidence="1">The sequence shown here is derived from an EMBL/GenBank/DDBJ whole genome shotgun (WGS) entry which is preliminary data.</text>
</comment>
<reference evidence="1 2" key="1">
    <citation type="submission" date="2020-08" db="EMBL/GenBank/DDBJ databases">
        <title>A Genomic Blueprint of the Chicken Gut Microbiome.</title>
        <authorList>
            <person name="Gilroy R."/>
            <person name="Ravi A."/>
            <person name="Getino M."/>
            <person name="Pursley I."/>
            <person name="Horton D.L."/>
            <person name="Alikhan N.-F."/>
            <person name="Baker D."/>
            <person name="Gharbi K."/>
            <person name="Hall N."/>
            <person name="Watson M."/>
            <person name="Adriaenssens E.M."/>
            <person name="Foster-Nyarko E."/>
            <person name="Jarju S."/>
            <person name="Secka A."/>
            <person name="Antonio M."/>
            <person name="Oren A."/>
            <person name="Chaudhuri R."/>
            <person name="La Ragione R.M."/>
            <person name="Hildebrand F."/>
            <person name="Pallen M.J."/>
        </authorList>
    </citation>
    <scope>NUCLEOTIDE SEQUENCE [LARGE SCALE GENOMIC DNA]</scope>
    <source>
        <strain evidence="1 2">Sa2BUA9</strain>
    </source>
</reference>
<protein>
    <submittedName>
        <fullName evidence="1">Uncharacterized protein</fullName>
    </submittedName>
</protein>
<evidence type="ECO:0000313" key="1">
    <source>
        <dbReference type="EMBL" id="MBD7944736.1"/>
    </source>
</evidence>
<keyword evidence="2" id="KW-1185">Reference proteome</keyword>
<evidence type="ECO:0000313" key="2">
    <source>
        <dbReference type="Proteomes" id="UP000640786"/>
    </source>
</evidence>
<proteinExistence type="predicted"/>
<dbReference type="RefSeq" id="WP_191697269.1">
    <property type="nucleotide sequence ID" value="NZ_JACSQO010000005.1"/>
</dbReference>
<gene>
    <name evidence="1" type="ORF">H9650_11475</name>
</gene>